<feature type="domain" description="HTH merR-type" evidence="2">
    <location>
        <begin position="7"/>
        <end position="76"/>
    </location>
</feature>
<dbReference type="InterPro" id="IPR047057">
    <property type="entry name" value="MerR_fam"/>
</dbReference>
<dbReference type="Proteomes" id="UP000199119">
    <property type="component" value="Unassembled WGS sequence"/>
</dbReference>
<dbReference type="InterPro" id="IPR009061">
    <property type="entry name" value="DNA-bd_dom_put_sf"/>
</dbReference>
<protein>
    <submittedName>
        <fullName evidence="3">MerR HTH family regulatory protein</fullName>
    </submittedName>
</protein>
<gene>
    <name evidence="3" type="ORF">SAMN04489711_106125</name>
</gene>
<proteinExistence type="predicted"/>
<evidence type="ECO:0000259" key="2">
    <source>
        <dbReference type="PROSITE" id="PS50937"/>
    </source>
</evidence>
<dbReference type="PRINTS" id="PR00040">
    <property type="entry name" value="HTHMERR"/>
</dbReference>
<evidence type="ECO:0000256" key="1">
    <source>
        <dbReference type="ARBA" id="ARBA00023125"/>
    </source>
</evidence>
<dbReference type="PROSITE" id="PS50937">
    <property type="entry name" value="HTH_MERR_2"/>
    <property type="match status" value="1"/>
</dbReference>
<organism evidence="3 4">
    <name type="scientific">Paracidovorax wautersii</name>
    <dbReference type="NCBI Taxonomy" id="1177982"/>
    <lineage>
        <taxon>Bacteria</taxon>
        <taxon>Pseudomonadati</taxon>
        <taxon>Pseudomonadota</taxon>
        <taxon>Betaproteobacteria</taxon>
        <taxon>Burkholderiales</taxon>
        <taxon>Comamonadaceae</taxon>
        <taxon>Paracidovorax</taxon>
    </lineage>
</organism>
<dbReference type="GO" id="GO:0003700">
    <property type="term" value="F:DNA-binding transcription factor activity"/>
    <property type="evidence" value="ECO:0007669"/>
    <property type="project" value="InterPro"/>
</dbReference>
<sequence length="120" mass="13182">MPDDAALFPIGLLAERFGLRPSAIHFYERAGMLAPARRSPSGHRLYGAQDIRCLELIVAARELGCSLADIREVVAMTDDRQEAASRSAIQAYRALLRRKRQALRRVERALAARGGPGRGA</sequence>
<dbReference type="Pfam" id="PF13411">
    <property type="entry name" value="MerR_1"/>
    <property type="match status" value="1"/>
</dbReference>
<name>A0A1I2E140_9BURK</name>
<accession>A0A1I2E140</accession>
<dbReference type="EMBL" id="FONX01000006">
    <property type="protein sequence ID" value="SFE85960.1"/>
    <property type="molecule type" value="Genomic_DNA"/>
</dbReference>
<dbReference type="SUPFAM" id="SSF46955">
    <property type="entry name" value="Putative DNA-binding domain"/>
    <property type="match status" value="1"/>
</dbReference>
<dbReference type="CDD" id="cd00592">
    <property type="entry name" value="HTH_MerR-like"/>
    <property type="match status" value="1"/>
</dbReference>
<dbReference type="Gene3D" id="1.10.1660.10">
    <property type="match status" value="1"/>
</dbReference>
<keyword evidence="4" id="KW-1185">Reference proteome</keyword>
<dbReference type="GO" id="GO:0003677">
    <property type="term" value="F:DNA binding"/>
    <property type="evidence" value="ECO:0007669"/>
    <property type="project" value="UniProtKB-KW"/>
</dbReference>
<reference evidence="4" key="1">
    <citation type="submission" date="2016-10" db="EMBL/GenBank/DDBJ databases">
        <authorList>
            <person name="Varghese N."/>
            <person name="Submissions S."/>
        </authorList>
    </citation>
    <scope>NUCLEOTIDE SEQUENCE [LARGE SCALE GENOMIC DNA]</scope>
    <source>
        <strain evidence="4">DSM 27981</strain>
    </source>
</reference>
<keyword evidence="1" id="KW-0238">DNA-binding</keyword>
<evidence type="ECO:0000313" key="3">
    <source>
        <dbReference type="EMBL" id="SFE85960.1"/>
    </source>
</evidence>
<dbReference type="SMART" id="SM00422">
    <property type="entry name" value="HTH_MERR"/>
    <property type="match status" value="1"/>
</dbReference>
<dbReference type="STRING" id="1177982.SAMN04489711_106125"/>
<evidence type="ECO:0000313" key="4">
    <source>
        <dbReference type="Proteomes" id="UP000199119"/>
    </source>
</evidence>
<dbReference type="AlphaFoldDB" id="A0A1I2E140"/>
<dbReference type="InterPro" id="IPR000551">
    <property type="entry name" value="MerR-type_HTH_dom"/>
</dbReference>
<dbReference type="PANTHER" id="PTHR30204:SF97">
    <property type="entry name" value="MERR FAMILY REGULATORY PROTEIN"/>
    <property type="match status" value="1"/>
</dbReference>
<dbReference type="PANTHER" id="PTHR30204">
    <property type="entry name" value="REDOX-CYCLING DRUG-SENSING TRANSCRIPTIONAL ACTIVATOR SOXR"/>
    <property type="match status" value="1"/>
</dbReference>